<dbReference type="SUPFAM" id="SSF51735">
    <property type="entry name" value="NAD(P)-binding Rossmann-fold domains"/>
    <property type="match status" value="1"/>
</dbReference>
<dbReference type="EC" id="1.1.1.100" evidence="3"/>
<comment type="similarity">
    <text evidence="1">Belongs to the short-chain dehydrogenases/reductases (SDR) family.</text>
</comment>
<dbReference type="PANTHER" id="PTHR42879:SF2">
    <property type="entry name" value="3-OXOACYL-[ACYL-CARRIER-PROTEIN] REDUCTASE FABG"/>
    <property type="match status" value="1"/>
</dbReference>
<sequence>MMLHEKTAVITGCLQGIGKATLETFARSGATVFACCQVPEPAFNDFITEISEKYQAEIIPLYFDLQDNDAIKHAAMTIQKTKKKIDILVNVAGANFDANFQMVTLEQLQKTFTINFFSQIAFTQYIARIMLRQKKGSIINISSISALDGNPGQLAYASAKAAWIAATKTLSAELGPQGVRVNAIAPGVIRTAMTAALSEEVMARQMARCELKRPGLPEEVANTLLWLASDASSYTTGQVIRIDGGMG</sequence>
<evidence type="ECO:0000313" key="6">
    <source>
        <dbReference type="Proteomes" id="UP000077278"/>
    </source>
</evidence>
<dbReference type="AlphaFoldDB" id="A0ABD7KDI1"/>
<dbReference type="InterPro" id="IPR036291">
    <property type="entry name" value="NAD(P)-bd_dom_sf"/>
</dbReference>
<evidence type="ECO:0000256" key="1">
    <source>
        <dbReference type="ARBA" id="ARBA00006484"/>
    </source>
</evidence>
<evidence type="ECO:0000256" key="2">
    <source>
        <dbReference type="ARBA" id="ARBA00023002"/>
    </source>
</evidence>
<reference evidence="5 6" key="1">
    <citation type="submission" date="2016-03" db="EMBL/GenBank/DDBJ databases">
        <authorList>
            <consortium name="Pathogen Informatics"/>
        </authorList>
    </citation>
    <scope>NUCLEOTIDE SEQUENCE [LARGE SCALE GENOMIC DNA]</scope>
    <source>
        <strain evidence="5">e2161</strain>
        <strain evidence="4">E2161</strain>
        <strain evidence="3">E264</strain>
        <strain evidence="6">e264</strain>
    </source>
</reference>
<evidence type="ECO:0000313" key="3">
    <source>
        <dbReference type="EMBL" id="SAB36864.1"/>
    </source>
</evidence>
<dbReference type="PRINTS" id="PR00080">
    <property type="entry name" value="SDRFAMILY"/>
</dbReference>
<evidence type="ECO:0000313" key="5">
    <source>
        <dbReference type="Proteomes" id="UP000077063"/>
    </source>
</evidence>
<accession>A0ABD7KDI1</accession>
<dbReference type="RefSeq" id="WP_032675119.1">
    <property type="nucleotide sequence ID" value="NZ_BRRM01000001.1"/>
</dbReference>
<keyword evidence="5" id="KW-1185">Reference proteome</keyword>
<gene>
    <name evidence="3" type="primary">fabG_2</name>
    <name evidence="4" type="synonym">fabG_8</name>
    <name evidence="3" type="ORF">SAMEA2273136_00331</name>
    <name evidence="4" type="ORF">SAMEA2273443_04611</name>
</gene>
<dbReference type="FunFam" id="3.40.50.720:FF:000173">
    <property type="entry name" value="3-oxoacyl-[acyl-carrier protein] reductase"/>
    <property type="match status" value="1"/>
</dbReference>
<dbReference type="Pfam" id="PF13561">
    <property type="entry name" value="adh_short_C2"/>
    <property type="match status" value="1"/>
</dbReference>
<dbReference type="Gene3D" id="3.40.50.720">
    <property type="entry name" value="NAD(P)-binding Rossmann-like Domain"/>
    <property type="match status" value="1"/>
</dbReference>
<name>A0ABD7KDI1_9ENTR</name>
<proteinExistence type="inferred from homology"/>
<dbReference type="Proteomes" id="UP000077063">
    <property type="component" value="Unassembled WGS sequence"/>
</dbReference>
<keyword evidence="2 3" id="KW-0560">Oxidoreductase</keyword>
<dbReference type="GO" id="GO:0004316">
    <property type="term" value="F:3-oxoacyl-[acyl-carrier-protein] reductase (NADPH) activity"/>
    <property type="evidence" value="ECO:0007669"/>
    <property type="project" value="UniProtKB-EC"/>
</dbReference>
<dbReference type="PANTHER" id="PTHR42879">
    <property type="entry name" value="3-OXOACYL-(ACYL-CARRIER-PROTEIN) REDUCTASE"/>
    <property type="match status" value="1"/>
</dbReference>
<organism evidence="3 6">
    <name type="scientific">Enterobacter roggenkampii</name>
    <dbReference type="NCBI Taxonomy" id="1812935"/>
    <lineage>
        <taxon>Bacteria</taxon>
        <taxon>Pseudomonadati</taxon>
        <taxon>Pseudomonadota</taxon>
        <taxon>Gammaproteobacteria</taxon>
        <taxon>Enterobacterales</taxon>
        <taxon>Enterobacteriaceae</taxon>
        <taxon>Enterobacter</taxon>
        <taxon>Enterobacter cloacae complex</taxon>
    </lineage>
</organism>
<dbReference type="InterPro" id="IPR050259">
    <property type="entry name" value="SDR"/>
</dbReference>
<evidence type="ECO:0000313" key="4">
    <source>
        <dbReference type="EMBL" id="SAB39197.1"/>
    </source>
</evidence>
<dbReference type="EMBL" id="FKDK01000028">
    <property type="protein sequence ID" value="SAB39197.1"/>
    <property type="molecule type" value="Genomic_DNA"/>
</dbReference>
<dbReference type="PRINTS" id="PR00081">
    <property type="entry name" value="GDHRDH"/>
</dbReference>
<protein>
    <submittedName>
        <fullName evidence="3">3-oxoacyl-ACP reductase</fullName>
        <ecNumber evidence="3">1.1.1.100</ecNumber>
    </submittedName>
</protein>
<dbReference type="InterPro" id="IPR002347">
    <property type="entry name" value="SDR_fam"/>
</dbReference>
<comment type="caution">
    <text evidence="3">The sequence shown here is derived from an EMBL/GenBank/DDBJ whole genome shotgun (WGS) entry which is preliminary data.</text>
</comment>
<dbReference type="EMBL" id="FKDD01000001">
    <property type="protein sequence ID" value="SAB36864.1"/>
    <property type="molecule type" value="Genomic_DNA"/>
</dbReference>
<dbReference type="Proteomes" id="UP000077278">
    <property type="component" value="Unassembled WGS sequence"/>
</dbReference>